<proteinExistence type="predicted"/>
<dbReference type="Pfam" id="PF01381">
    <property type="entry name" value="HTH_3"/>
    <property type="match status" value="1"/>
</dbReference>
<dbReference type="Proteomes" id="UP001328733">
    <property type="component" value="Unassembled WGS sequence"/>
</dbReference>
<dbReference type="CDD" id="cd00093">
    <property type="entry name" value="HTH_XRE"/>
    <property type="match status" value="1"/>
</dbReference>
<evidence type="ECO:0000313" key="3">
    <source>
        <dbReference type="Proteomes" id="UP001328733"/>
    </source>
</evidence>
<organism evidence="2 3">
    <name type="scientific">Pannus brasiliensis CCIBt3594</name>
    <dbReference type="NCBI Taxonomy" id="1427578"/>
    <lineage>
        <taxon>Bacteria</taxon>
        <taxon>Bacillati</taxon>
        <taxon>Cyanobacteriota</taxon>
        <taxon>Cyanophyceae</taxon>
        <taxon>Oscillatoriophycideae</taxon>
        <taxon>Chroococcales</taxon>
        <taxon>Microcystaceae</taxon>
        <taxon>Pannus</taxon>
    </lineage>
</organism>
<dbReference type="InterPro" id="IPR001387">
    <property type="entry name" value="Cro/C1-type_HTH"/>
</dbReference>
<evidence type="ECO:0000313" key="2">
    <source>
        <dbReference type="EMBL" id="MEG3436515.1"/>
    </source>
</evidence>
<keyword evidence="3" id="KW-1185">Reference proteome</keyword>
<dbReference type="SMART" id="SM00530">
    <property type="entry name" value="HTH_XRE"/>
    <property type="match status" value="1"/>
</dbReference>
<dbReference type="RefSeq" id="WP_332863973.1">
    <property type="nucleotide sequence ID" value="NZ_JBAFSM010000007.1"/>
</dbReference>
<dbReference type="SUPFAM" id="SSF47413">
    <property type="entry name" value="lambda repressor-like DNA-binding domains"/>
    <property type="match status" value="1"/>
</dbReference>
<dbReference type="PROSITE" id="PS50943">
    <property type="entry name" value="HTH_CROC1"/>
    <property type="match status" value="1"/>
</dbReference>
<dbReference type="EMBL" id="JBAFSM010000007">
    <property type="protein sequence ID" value="MEG3436515.1"/>
    <property type="molecule type" value="Genomic_DNA"/>
</dbReference>
<gene>
    <name evidence="2" type="ORF">V0288_05235</name>
</gene>
<dbReference type="InterPro" id="IPR010982">
    <property type="entry name" value="Lambda_DNA-bd_dom_sf"/>
</dbReference>
<accession>A0AAW9QFH9</accession>
<evidence type="ECO:0000259" key="1">
    <source>
        <dbReference type="PROSITE" id="PS50943"/>
    </source>
</evidence>
<comment type="caution">
    <text evidence="2">The sequence shown here is derived from an EMBL/GenBank/DDBJ whole genome shotgun (WGS) entry which is preliminary data.</text>
</comment>
<dbReference type="GO" id="GO:0003677">
    <property type="term" value="F:DNA binding"/>
    <property type="evidence" value="ECO:0007669"/>
    <property type="project" value="InterPro"/>
</dbReference>
<sequence>MESTPVKGKSPLRQFREELKLTRPQVRELTGIAERTLAYIESGESRPTYEYLAALAKTYGKSLKEMFHAMGIDTSGIPDDSH</sequence>
<dbReference type="AlphaFoldDB" id="A0AAW9QFH9"/>
<name>A0AAW9QFH9_9CHRO</name>
<reference evidence="2 3" key="1">
    <citation type="submission" date="2024-01" db="EMBL/GenBank/DDBJ databases">
        <title>Genomic insights into the taxonomy and metabolism of the cyanobacterium Pannus brasiliensis CCIBt3594.</title>
        <authorList>
            <person name="Machado M."/>
            <person name="Botero N.B."/>
            <person name="Andreote A.P.D."/>
            <person name="Feitosa A.M.T."/>
            <person name="Popin R."/>
            <person name="Sivonen K."/>
            <person name="Fiore M.F."/>
        </authorList>
    </citation>
    <scope>NUCLEOTIDE SEQUENCE [LARGE SCALE GENOMIC DNA]</scope>
    <source>
        <strain evidence="2 3">CCIBt3594</strain>
    </source>
</reference>
<feature type="domain" description="HTH cro/C1-type" evidence="1">
    <location>
        <begin position="12"/>
        <end position="66"/>
    </location>
</feature>
<dbReference type="Gene3D" id="1.10.260.40">
    <property type="entry name" value="lambda repressor-like DNA-binding domains"/>
    <property type="match status" value="1"/>
</dbReference>
<protein>
    <submittedName>
        <fullName evidence="2">Helix-turn-helix transcriptional regulator</fullName>
    </submittedName>
</protein>